<proteinExistence type="predicted"/>
<sequence>MGIVVHILYSYDLLRPYIELLHELRVEFIDDPKINTFIPEEFHQPYLAQDANHLCLIVGDKDAVDTTAKYFYSPGQVLVAL</sequence>
<dbReference type="Proteomes" id="UP001305414">
    <property type="component" value="Unassembled WGS sequence"/>
</dbReference>
<organism evidence="1 2">
    <name type="scientific">Xylaria bambusicola</name>
    <dbReference type="NCBI Taxonomy" id="326684"/>
    <lineage>
        <taxon>Eukaryota</taxon>
        <taxon>Fungi</taxon>
        <taxon>Dikarya</taxon>
        <taxon>Ascomycota</taxon>
        <taxon>Pezizomycotina</taxon>
        <taxon>Sordariomycetes</taxon>
        <taxon>Xylariomycetidae</taxon>
        <taxon>Xylariales</taxon>
        <taxon>Xylariaceae</taxon>
        <taxon>Xylaria</taxon>
    </lineage>
</organism>
<gene>
    <name evidence="1" type="ORF">RRF57_001201</name>
</gene>
<keyword evidence="2" id="KW-1185">Reference proteome</keyword>
<accession>A0AAN7U4L1</accession>
<dbReference type="EMBL" id="JAWHQM010000002">
    <property type="protein sequence ID" value="KAK5625485.1"/>
    <property type="molecule type" value="Genomic_DNA"/>
</dbReference>
<comment type="caution">
    <text evidence="1">The sequence shown here is derived from an EMBL/GenBank/DDBJ whole genome shotgun (WGS) entry which is preliminary data.</text>
</comment>
<evidence type="ECO:0000313" key="1">
    <source>
        <dbReference type="EMBL" id="KAK5625485.1"/>
    </source>
</evidence>
<reference evidence="1 2" key="1">
    <citation type="submission" date="2023-10" db="EMBL/GenBank/DDBJ databases">
        <title>Draft genome sequence of Xylaria bambusicola isolate GMP-LS, the root and basal stem rot pathogen of sugarcane in Indonesia.</title>
        <authorList>
            <person name="Selvaraj P."/>
            <person name="Muralishankar V."/>
            <person name="Muruganantham S."/>
            <person name="Sp S."/>
            <person name="Haryani S."/>
            <person name="Lau K.J.X."/>
            <person name="Naqvi N.I."/>
        </authorList>
    </citation>
    <scope>NUCLEOTIDE SEQUENCE [LARGE SCALE GENOMIC DNA]</scope>
    <source>
        <strain evidence="1">GMP-LS</strain>
    </source>
</reference>
<evidence type="ECO:0000313" key="2">
    <source>
        <dbReference type="Proteomes" id="UP001305414"/>
    </source>
</evidence>
<dbReference type="AlphaFoldDB" id="A0AAN7U4L1"/>
<protein>
    <submittedName>
        <fullName evidence="1">Uncharacterized protein</fullName>
    </submittedName>
</protein>
<name>A0AAN7U4L1_9PEZI</name>